<accession>A0A0M3K7Q8</accession>
<name>A0A0M3K7Q8_ANISI</name>
<evidence type="ECO:0000313" key="4">
    <source>
        <dbReference type="Proteomes" id="UP000267096"/>
    </source>
</evidence>
<keyword evidence="2" id="KW-1133">Transmembrane helix</keyword>
<keyword evidence="4" id="KW-1185">Reference proteome</keyword>
<feature type="region of interest" description="Disordered" evidence="1">
    <location>
        <begin position="110"/>
        <end position="131"/>
    </location>
</feature>
<evidence type="ECO:0000313" key="5">
    <source>
        <dbReference type="WBParaSite" id="ASIM_0001699901-mRNA-1"/>
    </source>
</evidence>
<evidence type="ECO:0000256" key="2">
    <source>
        <dbReference type="SAM" id="Phobius"/>
    </source>
</evidence>
<evidence type="ECO:0000313" key="3">
    <source>
        <dbReference type="EMBL" id="VDK57708.1"/>
    </source>
</evidence>
<protein>
    <submittedName>
        <fullName evidence="5">Spore coat protein</fullName>
    </submittedName>
</protein>
<feature type="region of interest" description="Disordered" evidence="1">
    <location>
        <begin position="38"/>
        <end position="92"/>
    </location>
</feature>
<evidence type="ECO:0000256" key="1">
    <source>
        <dbReference type="SAM" id="MobiDB-lite"/>
    </source>
</evidence>
<dbReference type="AlphaFoldDB" id="A0A0M3K7Q8"/>
<reference evidence="3 4" key="2">
    <citation type="submission" date="2018-11" db="EMBL/GenBank/DDBJ databases">
        <authorList>
            <consortium name="Pathogen Informatics"/>
        </authorList>
    </citation>
    <scope>NUCLEOTIDE SEQUENCE [LARGE SCALE GENOMIC DNA]</scope>
</reference>
<keyword evidence="2" id="KW-0472">Membrane</keyword>
<feature type="region of interest" description="Disordered" evidence="1">
    <location>
        <begin position="198"/>
        <end position="222"/>
    </location>
</feature>
<sequence length="222" mass="22550">MLDTIDPIKTLANSIIAILLALTTAILIDFGCCCSGKKKDEADTPAQDGSPAGPEAQKTVNAPGGTPGAAPAAADANAPKPPTQGGIAGTFDPNYQTMAGLGQDAFGADKKAAAGPAAPPAPQAPAQGGVVGVNDPNYQTMADYLMRMTKVIMKETQKYNYFWSVKKNNEMSIEGTFDPNYQTLAGMGENVFGDDKKKAAGGGGAAAPPPKAPAQGGVAGMY</sequence>
<feature type="transmembrane region" description="Helical" evidence="2">
    <location>
        <begin position="12"/>
        <end position="31"/>
    </location>
</feature>
<dbReference type="InterPro" id="IPR004296">
    <property type="entry name" value="DUF236"/>
</dbReference>
<dbReference type="Pfam" id="PF03057">
    <property type="entry name" value="DUF236"/>
    <property type="match status" value="3"/>
</dbReference>
<reference evidence="5" key="1">
    <citation type="submission" date="2017-02" db="UniProtKB">
        <authorList>
            <consortium name="WormBaseParasite"/>
        </authorList>
    </citation>
    <scope>IDENTIFICATION</scope>
</reference>
<dbReference type="OrthoDB" id="5863096at2759"/>
<feature type="compositionally biased region" description="Low complexity" evidence="1">
    <location>
        <begin position="62"/>
        <end position="78"/>
    </location>
</feature>
<keyword evidence="2" id="KW-0812">Transmembrane</keyword>
<organism evidence="5">
    <name type="scientific">Anisakis simplex</name>
    <name type="common">Herring worm</name>
    <dbReference type="NCBI Taxonomy" id="6269"/>
    <lineage>
        <taxon>Eukaryota</taxon>
        <taxon>Metazoa</taxon>
        <taxon>Ecdysozoa</taxon>
        <taxon>Nematoda</taxon>
        <taxon>Chromadorea</taxon>
        <taxon>Rhabditida</taxon>
        <taxon>Spirurina</taxon>
        <taxon>Ascaridomorpha</taxon>
        <taxon>Ascaridoidea</taxon>
        <taxon>Anisakidae</taxon>
        <taxon>Anisakis</taxon>
        <taxon>Anisakis simplex complex</taxon>
    </lineage>
</organism>
<proteinExistence type="predicted"/>
<dbReference type="Proteomes" id="UP000267096">
    <property type="component" value="Unassembled WGS sequence"/>
</dbReference>
<gene>
    <name evidence="3" type="ORF">ASIM_LOCUS16406</name>
</gene>
<dbReference type="PANTHER" id="PTHR21592:SF23">
    <property type="entry name" value="DAUER UP-REGULATED"/>
    <property type="match status" value="1"/>
</dbReference>
<dbReference type="WBParaSite" id="ASIM_0001699901-mRNA-1">
    <property type="protein sequence ID" value="ASIM_0001699901-mRNA-1"/>
    <property type="gene ID" value="ASIM_0001699901"/>
</dbReference>
<dbReference type="PANTHER" id="PTHR21592">
    <property type="entry name" value="CHROMOSOME UNDETERMINED SCAFFOLD_25, WHOLE GENOME SHOTGUN SEQUENCE"/>
    <property type="match status" value="1"/>
</dbReference>
<dbReference type="EMBL" id="UYRR01033065">
    <property type="protein sequence ID" value="VDK57708.1"/>
    <property type="molecule type" value="Genomic_DNA"/>
</dbReference>